<protein>
    <submittedName>
        <fullName evidence="1">Uncharacterized protein</fullName>
    </submittedName>
</protein>
<sequence length="65" mass="7123">MLLLPEKVTELAEDQTLSFKLPSMVMGERVLKAEMELEVVVGAFTVKVNVEILVIDPPVAVTVIV</sequence>
<gene>
    <name evidence="1" type="ORF">A2197_02855</name>
</gene>
<organism evidence="1 2">
    <name type="scientific">Candidatus Woesebacteria bacterium RIFOXYA1_FULL_48_16</name>
    <dbReference type="NCBI Taxonomy" id="1802535"/>
    <lineage>
        <taxon>Bacteria</taxon>
        <taxon>Candidatus Woeseibacteriota</taxon>
    </lineage>
</organism>
<accession>A0A1F8CR94</accession>
<dbReference type="AlphaFoldDB" id="A0A1F8CR94"/>
<evidence type="ECO:0000313" key="1">
    <source>
        <dbReference type="EMBL" id="OGM78606.1"/>
    </source>
</evidence>
<evidence type="ECO:0000313" key="2">
    <source>
        <dbReference type="Proteomes" id="UP000178430"/>
    </source>
</evidence>
<proteinExistence type="predicted"/>
<dbReference type="Proteomes" id="UP000178430">
    <property type="component" value="Unassembled WGS sequence"/>
</dbReference>
<dbReference type="EMBL" id="MGHV01000028">
    <property type="protein sequence ID" value="OGM78606.1"/>
    <property type="molecule type" value="Genomic_DNA"/>
</dbReference>
<comment type="caution">
    <text evidence="1">The sequence shown here is derived from an EMBL/GenBank/DDBJ whole genome shotgun (WGS) entry which is preliminary data.</text>
</comment>
<name>A0A1F8CR94_9BACT</name>
<reference evidence="1 2" key="1">
    <citation type="journal article" date="2016" name="Nat. Commun.">
        <title>Thousands of microbial genomes shed light on interconnected biogeochemical processes in an aquifer system.</title>
        <authorList>
            <person name="Anantharaman K."/>
            <person name="Brown C.T."/>
            <person name="Hug L.A."/>
            <person name="Sharon I."/>
            <person name="Castelle C.J."/>
            <person name="Probst A.J."/>
            <person name="Thomas B.C."/>
            <person name="Singh A."/>
            <person name="Wilkins M.J."/>
            <person name="Karaoz U."/>
            <person name="Brodie E.L."/>
            <person name="Williams K.H."/>
            <person name="Hubbard S.S."/>
            <person name="Banfield J.F."/>
        </authorList>
    </citation>
    <scope>NUCLEOTIDE SEQUENCE [LARGE SCALE GENOMIC DNA]</scope>
</reference>